<dbReference type="InterPro" id="IPR027417">
    <property type="entry name" value="P-loop_NTPase"/>
</dbReference>
<dbReference type="STRING" id="909613.UO65_0623"/>
<organism evidence="1 2">
    <name type="scientific">Actinokineospora spheciospongiae</name>
    <dbReference type="NCBI Taxonomy" id="909613"/>
    <lineage>
        <taxon>Bacteria</taxon>
        <taxon>Bacillati</taxon>
        <taxon>Actinomycetota</taxon>
        <taxon>Actinomycetes</taxon>
        <taxon>Pseudonocardiales</taxon>
        <taxon>Pseudonocardiaceae</taxon>
        <taxon>Actinokineospora</taxon>
    </lineage>
</organism>
<dbReference type="Gene3D" id="1.25.40.10">
    <property type="entry name" value="Tetratricopeptide repeat domain"/>
    <property type="match status" value="2"/>
</dbReference>
<gene>
    <name evidence="1" type="ORF">UO65_0623</name>
</gene>
<protein>
    <submittedName>
        <fullName evidence="1">Transcriptional regulator, SARP family</fullName>
    </submittedName>
</protein>
<dbReference type="Proteomes" id="UP000019277">
    <property type="component" value="Unassembled WGS sequence"/>
</dbReference>
<dbReference type="PANTHER" id="PTHR47691:SF3">
    <property type="entry name" value="HTH-TYPE TRANSCRIPTIONAL REGULATOR RV0890C-RELATED"/>
    <property type="match status" value="1"/>
</dbReference>
<keyword evidence="2" id="KW-1185">Reference proteome</keyword>
<dbReference type="eggNOG" id="COG3903">
    <property type="taxonomic scope" value="Bacteria"/>
</dbReference>
<name>W7J547_9PSEU</name>
<dbReference type="SUPFAM" id="SSF48452">
    <property type="entry name" value="TPR-like"/>
    <property type="match status" value="1"/>
</dbReference>
<dbReference type="EMBL" id="AYXG01000024">
    <property type="protein sequence ID" value="EWC64096.1"/>
    <property type="molecule type" value="Genomic_DNA"/>
</dbReference>
<evidence type="ECO:0000313" key="2">
    <source>
        <dbReference type="Proteomes" id="UP000019277"/>
    </source>
</evidence>
<proteinExistence type="predicted"/>
<accession>W7J547</accession>
<dbReference type="SUPFAM" id="SSF52540">
    <property type="entry name" value="P-loop containing nucleoside triphosphate hydrolases"/>
    <property type="match status" value="1"/>
</dbReference>
<dbReference type="PATRIC" id="fig|909613.9.peg.640"/>
<dbReference type="Pfam" id="PF13424">
    <property type="entry name" value="TPR_12"/>
    <property type="match status" value="1"/>
</dbReference>
<comment type="caution">
    <text evidence="1">The sequence shown here is derived from an EMBL/GenBank/DDBJ whole genome shotgun (WGS) entry which is preliminary data.</text>
</comment>
<dbReference type="GO" id="GO:0043531">
    <property type="term" value="F:ADP binding"/>
    <property type="evidence" value="ECO:0007669"/>
    <property type="project" value="InterPro"/>
</dbReference>
<sequence>MISVGGLGGIGKSALVNTVWTDVAKDYPHGAVVLDLHGHAENNSEWTTGGALASLLALLVGAERLPIDRDGQVNLLRTLLSDRRMFLVIDNVRHVDQVRDLLPGDSGSAVVVISRTRLTALTDAEHIDLKPLEPGAAQELFGRITRVNQEDERYVNEILEHCGGLPLVIQAVAASHHTGSWDLAELLDLLRKAQLAALDDDRWISALTVSLDLLKPDEREFLTLLSLHPSSRMDRNTVVALSGAAPNDANRLTTRLFNSYLVDRYPGGAVELHDVVRAHLVEQWKPQLDATVRDKAIARLLDHVAGTVARADALLEPDRCRPEVPESTIDFTDAAGALRWLRDSWSTVTALAELAADSGHPQRCVDLARLMRGFFGRDKMIEQWIALHRRALAAAQGAADDRATASTLTNLGMALLEGGRPEEAAECHARAAELFTALDDRLGATDARSSLAWVRIYQGESEAALAGLAEAAASYLANGRTRNLMISLRGMSLAAAALNRTAEALDHATRAVELSTTPRDEVLAVNGLAWVHFRAAHHAESERLYRWAAALAAREEEHAERARALNGLGNVAAAQGKHAEAQHWWSEADNGPVALNIRVVGELSYRRTAA</sequence>
<dbReference type="PRINTS" id="PR00364">
    <property type="entry name" value="DISEASERSIST"/>
</dbReference>
<reference evidence="1 2" key="1">
    <citation type="journal article" date="2014" name="Genome Announc.">
        <title>Draft Genome Sequence of the Antitrypanosomally Active Sponge-Associated Bacterium Actinokineospora sp. Strain EG49.</title>
        <authorList>
            <person name="Harjes J."/>
            <person name="Ryu T."/>
            <person name="Abdelmohsen U.R."/>
            <person name="Moitinho-Silva L."/>
            <person name="Horn H."/>
            <person name="Ravasi T."/>
            <person name="Hentschel U."/>
        </authorList>
    </citation>
    <scope>NUCLEOTIDE SEQUENCE [LARGE SCALE GENOMIC DNA]</scope>
    <source>
        <strain evidence="1 2">EG49</strain>
    </source>
</reference>
<dbReference type="PANTHER" id="PTHR47691">
    <property type="entry name" value="REGULATOR-RELATED"/>
    <property type="match status" value="1"/>
</dbReference>
<dbReference type="Gene3D" id="3.40.50.300">
    <property type="entry name" value="P-loop containing nucleotide triphosphate hydrolases"/>
    <property type="match status" value="1"/>
</dbReference>
<evidence type="ECO:0000313" key="1">
    <source>
        <dbReference type="EMBL" id="EWC64096.1"/>
    </source>
</evidence>
<dbReference type="AlphaFoldDB" id="W7J547"/>
<dbReference type="InterPro" id="IPR011990">
    <property type="entry name" value="TPR-like_helical_dom_sf"/>
</dbReference>